<organism evidence="1 2">
    <name type="scientific">Nonomuraea angiospora</name>
    <dbReference type="NCBI Taxonomy" id="46172"/>
    <lineage>
        <taxon>Bacteria</taxon>
        <taxon>Bacillati</taxon>
        <taxon>Actinomycetota</taxon>
        <taxon>Actinomycetes</taxon>
        <taxon>Streptosporangiales</taxon>
        <taxon>Streptosporangiaceae</taxon>
        <taxon>Nonomuraea</taxon>
    </lineage>
</organism>
<reference evidence="1 2" key="1">
    <citation type="submission" date="2020-10" db="EMBL/GenBank/DDBJ databases">
        <title>Sequencing the genomes of 1000 actinobacteria strains.</title>
        <authorList>
            <person name="Klenk H.-P."/>
        </authorList>
    </citation>
    <scope>NUCLEOTIDE SEQUENCE [LARGE SCALE GENOMIC DNA]</scope>
    <source>
        <strain evidence="1 2">DSM 43173</strain>
    </source>
</reference>
<sequence length="37" mass="3876">MTAGMPARLEIAGFLVEEHAEAGETALVGCYYTSVST</sequence>
<keyword evidence="2" id="KW-1185">Reference proteome</keyword>
<comment type="caution">
    <text evidence="1">The sequence shown here is derived from an EMBL/GenBank/DDBJ whole genome shotgun (WGS) entry which is preliminary data.</text>
</comment>
<evidence type="ECO:0000313" key="1">
    <source>
        <dbReference type="EMBL" id="MBE1591140.1"/>
    </source>
</evidence>
<dbReference type="EMBL" id="JADBEK010000001">
    <property type="protein sequence ID" value="MBE1591140.1"/>
    <property type="molecule type" value="Genomic_DNA"/>
</dbReference>
<protein>
    <submittedName>
        <fullName evidence="1">Uncharacterized protein</fullName>
    </submittedName>
</protein>
<evidence type="ECO:0000313" key="2">
    <source>
        <dbReference type="Proteomes" id="UP000633509"/>
    </source>
</evidence>
<name>A0ABR9MDZ7_9ACTN</name>
<dbReference type="Proteomes" id="UP000633509">
    <property type="component" value="Unassembled WGS sequence"/>
</dbReference>
<gene>
    <name evidence="1" type="ORF">H4W80_009398</name>
</gene>
<accession>A0ABR9MDZ7</accession>
<proteinExistence type="predicted"/>